<dbReference type="AlphaFoldDB" id="A0AAV0P562"/>
<dbReference type="EMBL" id="CAMGYJ010000008">
    <property type="protein sequence ID" value="CAI0465491.1"/>
    <property type="molecule type" value="Genomic_DNA"/>
</dbReference>
<dbReference type="Pfam" id="PF01717">
    <property type="entry name" value="Meth_synt_2"/>
    <property type="match status" value="1"/>
</dbReference>
<gene>
    <name evidence="2" type="ORF">LITE_LOCUS36628</name>
</gene>
<protein>
    <recommendedName>
        <fullName evidence="1">Cobalamin-independent methionine synthase MetE C-terminal/archaeal domain-containing protein</fullName>
    </recommendedName>
</protein>
<dbReference type="Gene3D" id="3.20.20.210">
    <property type="match status" value="1"/>
</dbReference>
<sequence>ETFFQIKLAIKDEVEYLEKAGINVIQIDEAALGRVASKEVGACFLYGLGCPLLQDYQLWCPRYYPDPYPHALLKFQ</sequence>
<reference evidence="2" key="1">
    <citation type="submission" date="2022-08" db="EMBL/GenBank/DDBJ databases">
        <authorList>
            <person name="Gutierrez-Valencia J."/>
        </authorList>
    </citation>
    <scope>NUCLEOTIDE SEQUENCE</scope>
</reference>
<dbReference type="Proteomes" id="UP001154282">
    <property type="component" value="Unassembled WGS sequence"/>
</dbReference>
<evidence type="ECO:0000259" key="1">
    <source>
        <dbReference type="Pfam" id="PF01717"/>
    </source>
</evidence>
<dbReference type="GO" id="GO:0009086">
    <property type="term" value="P:methionine biosynthetic process"/>
    <property type="evidence" value="ECO:0007669"/>
    <property type="project" value="InterPro"/>
</dbReference>
<dbReference type="SUPFAM" id="SSF51726">
    <property type="entry name" value="UROD/MetE-like"/>
    <property type="match status" value="1"/>
</dbReference>
<comment type="caution">
    <text evidence="2">The sequence shown here is derived from an EMBL/GenBank/DDBJ whole genome shotgun (WGS) entry which is preliminary data.</text>
</comment>
<dbReference type="InterPro" id="IPR002629">
    <property type="entry name" value="Met_Synth_C/arc"/>
</dbReference>
<keyword evidence="3" id="KW-1185">Reference proteome</keyword>
<name>A0AAV0P562_9ROSI</name>
<feature type="domain" description="Cobalamin-independent methionine synthase MetE C-terminal/archaeal" evidence="1">
    <location>
        <begin position="2"/>
        <end position="33"/>
    </location>
</feature>
<organism evidence="2 3">
    <name type="scientific">Linum tenue</name>
    <dbReference type="NCBI Taxonomy" id="586396"/>
    <lineage>
        <taxon>Eukaryota</taxon>
        <taxon>Viridiplantae</taxon>
        <taxon>Streptophyta</taxon>
        <taxon>Embryophyta</taxon>
        <taxon>Tracheophyta</taxon>
        <taxon>Spermatophyta</taxon>
        <taxon>Magnoliopsida</taxon>
        <taxon>eudicotyledons</taxon>
        <taxon>Gunneridae</taxon>
        <taxon>Pentapetalae</taxon>
        <taxon>rosids</taxon>
        <taxon>fabids</taxon>
        <taxon>Malpighiales</taxon>
        <taxon>Linaceae</taxon>
        <taxon>Linum</taxon>
    </lineage>
</organism>
<dbReference type="GO" id="GO:0008270">
    <property type="term" value="F:zinc ion binding"/>
    <property type="evidence" value="ECO:0007669"/>
    <property type="project" value="InterPro"/>
</dbReference>
<dbReference type="InterPro" id="IPR038071">
    <property type="entry name" value="UROD/MetE-like_sf"/>
</dbReference>
<proteinExistence type="predicted"/>
<feature type="non-terminal residue" evidence="2">
    <location>
        <position position="1"/>
    </location>
</feature>
<evidence type="ECO:0000313" key="2">
    <source>
        <dbReference type="EMBL" id="CAI0465491.1"/>
    </source>
</evidence>
<evidence type="ECO:0000313" key="3">
    <source>
        <dbReference type="Proteomes" id="UP001154282"/>
    </source>
</evidence>
<dbReference type="GO" id="GO:0003871">
    <property type="term" value="F:5-methyltetrahydropteroyltriglutamate-homocysteine S-methyltransferase activity"/>
    <property type="evidence" value="ECO:0007669"/>
    <property type="project" value="InterPro"/>
</dbReference>
<accession>A0AAV0P562</accession>